<dbReference type="Pfam" id="PF23343">
    <property type="entry name" value="REP_ORF2-G2P"/>
    <property type="match status" value="1"/>
</dbReference>
<accession>A0A4P8PS13</accession>
<name>A0A4P8PS13_9VIRU</name>
<organism evidence="2">
    <name type="scientific">Blackfly microvirus SF02</name>
    <dbReference type="NCBI Taxonomy" id="2576452"/>
    <lineage>
        <taxon>Viruses</taxon>
        <taxon>Monodnaviria</taxon>
        <taxon>Sangervirae</taxon>
        <taxon>Phixviricota</taxon>
        <taxon>Malgrandaviricetes</taxon>
        <taxon>Petitvirales</taxon>
        <taxon>Microviridae</taxon>
        <taxon>Microvirus</taxon>
    </lineage>
</organism>
<feature type="domain" description="Replication-associated protein ORF2/G2P" evidence="1">
    <location>
        <begin position="69"/>
        <end position="182"/>
    </location>
</feature>
<reference evidence="2" key="1">
    <citation type="submission" date="2018-12" db="EMBL/GenBank/DDBJ databases">
        <title>Singled stranded DNA viruses identified in blackflies (Austrosimulium ungulatum) sampled in New Zealand.</title>
        <authorList>
            <person name="Kraberger S."/>
            <person name="Fontenele R.S."/>
            <person name="Schmidlin K."/>
            <person name="Walters M."/>
            <person name="Varsani A."/>
        </authorList>
    </citation>
    <scope>NUCLEOTIDE SEQUENCE [LARGE SCALE GENOMIC DNA]</scope>
    <source>
        <strain evidence="2">052</strain>
    </source>
</reference>
<evidence type="ECO:0000313" key="2">
    <source>
        <dbReference type="EMBL" id="QCQ84715.1"/>
    </source>
</evidence>
<evidence type="ECO:0000259" key="1">
    <source>
        <dbReference type="Pfam" id="PF23343"/>
    </source>
</evidence>
<proteinExistence type="predicted"/>
<protein>
    <submittedName>
        <fullName evidence="2">Replication initiator protein</fullName>
    </submittedName>
</protein>
<dbReference type="InterPro" id="IPR056906">
    <property type="entry name" value="ORF2/G2P_dom"/>
</dbReference>
<dbReference type="Proteomes" id="UP000324958">
    <property type="component" value="Genome"/>
</dbReference>
<dbReference type="EMBL" id="MK249154">
    <property type="protein sequence ID" value="QCQ84715.1"/>
    <property type="molecule type" value="Genomic_DNA"/>
</dbReference>
<sequence>MSCFTPLDGYRVKGGSVVIVARGDRPPRNALTRVPLSIPCGGCQGCRLEKSRQWAMRCMHEARMSSVSSFVTLTYDNDHLPPGGSLSPTALRYFMGKLRKKREAGVRFYGCGEYGEVNMRPHYHVLLFNCDFPDKKFHSRNGRNEPLYTSDELRVLWPFGFNLIGAVTYESAAYVARYVMKKVNGKKADDHYAVYDANGQIFDRYPEFARMSRMPGVGAGYYEKYGGEVRAHDTIIVNGKEVKPPRYYDKKHEAASCKGADGLLCKCTFCSLKRKRKRLAVLHKADNTPERLRVKEVIALAKMKNSPRKV</sequence>